<dbReference type="PANTHER" id="PTHR22642">
    <property type="entry name" value="IMIDAZOLONEPROPIONASE"/>
    <property type="match status" value="1"/>
</dbReference>
<protein>
    <submittedName>
        <fullName evidence="2">Amidohydrolase</fullName>
    </submittedName>
</protein>
<feature type="non-terminal residue" evidence="2">
    <location>
        <position position="218"/>
    </location>
</feature>
<reference evidence="2 3" key="1">
    <citation type="submission" date="2015-07" db="EMBL/GenBank/DDBJ databases">
        <authorList>
            <person name="Ju K.-S."/>
            <person name="Doroghazi J.R."/>
            <person name="Metcalf W.W."/>
        </authorList>
    </citation>
    <scope>NUCLEOTIDE SEQUENCE [LARGE SCALE GENOMIC DNA]</scope>
    <source>
        <strain evidence="2 3">NRRL B-3589</strain>
    </source>
</reference>
<dbReference type="Gene3D" id="3.10.310.70">
    <property type="match status" value="1"/>
</dbReference>
<accession>A0ABR5JCS5</accession>
<gene>
    <name evidence="2" type="ORF">ADK38_04195</name>
</gene>
<evidence type="ECO:0000313" key="2">
    <source>
        <dbReference type="EMBL" id="KOG91255.1"/>
    </source>
</evidence>
<dbReference type="InterPro" id="IPR013108">
    <property type="entry name" value="Amidohydro_3"/>
</dbReference>
<proteinExistence type="predicted"/>
<dbReference type="SUPFAM" id="SSF51556">
    <property type="entry name" value="Metallo-dependent hydrolases"/>
    <property type="match status" value="1"/>
</dbReference>
<dbReference type="Pfam" id="PF07969">
    <property type="entry name" value="Amidohydro_3"/>
    <property type="match status" value="1"/>
</dbReference>
<dbReference type="PANTHER" id="PTHR22642:SF2">
    <property type="entry name" value="PROTEIN LONG AFTER FAR-RED 3"/>
    <property type="match status" value="1"/>
</dbReference>
<feature type="domain" description="Amidohydrolase 3" evidence="1">
    <location>
        <begin position="1"/>
        <end position="216"/>
    </location>
</feature>
<dbReference type="Proteomes" id="UP000037020">
    <property type="component" value="Unassembled WGS sequence"/>
</dbReference>
<sequence>HGWDAPRWPEARPPSRAELDAATGGRPLYLTRVDVHSAVVTSALLDLVPGVTGRSGYAADAPLTGDAHHAVRAAAHESVTPAQRTAAQRAARAHAAAQGIGSLHECAGPDISSPEDLTGLLALAAEEPGPRVFGYWAEAITEAKEADRIRELGAIGAAGDLFVDGSLGSHTACLHEPYADATHTGVAHHDAAAIAAHVAACTEAGLQAGFHALGDLSL</sequence>
<evidence type="ECO:0000313" key="3">
    <source>
        <dbReference type="Proteomes" id="UP000037020"/>
    </source>
</evidence>
<dbReference type="EMBL" id="LGUT01000340">
    <property type="protein sequence ID" value="KOG91255.1"/>
    <property type="molecule type" value="Genomic_DNA"/>
</dbReference>
<comment type="caution">
    <text evidence="2">The sequence shown here is derived from an EMBL/GenBank/DDBJ whole genome shotgun (WGS) entry which is preliminary data.</text>
</comment>
<evidence type="ECO:0000259" key="1">
    <source>
        <dbReference type="Pfam" id="PF07969"/>
    </source>
</evidence>
<keyword evidence="3" id="KW-1185">Reference proteome</keyword>
<organism evidence="2 3">
    <name type="scientific">Streptomyces varsoviensis</name>
    <dbReference type="NCBI Taxonomy" id="67373"/>
    <lineage>
        <taxon>Bacteria</taxon>
        <taxon>Bacillati</taxon>
        <taxon>Actinomycetota</taxon>
        <taxon>Actinomycetes</taxon>
        <taxon>Kitasatosporales</taxon>
        <taxon>Streptomycetaceae</taxon>
        <taxon>Streptomyces</taxon>
    </lineage>
</organism>
<name>A0ABR5JCS5_9ACTN</name>
<dbReference type="Gene3D" id="3.20.20.140">
    <property type="entry name" value="Metal-dependent hydrolases"/>
    <property type="match status" value="1"/>
</dbReference>
<dbReference type="InterPro" id="IPR032466">
    <property type="entry name" value="Metal_Hydrolase"/>
</dbReference>
<feature type="non-terminal residue" evidence="2">
    <location>
        <position position="1"/>
    </location>
</feature>